<accession>A0A9P5Z442</accession>
<evidence type="ECO:0000256" key="1">
    <source>
        <dbReference type="SAM" id="Coils"/>
    </source>
</evidence>
<dbReference type="SUPFAM" id="SSF81383">
    <property type="entry name" value="F-box domain"/>
    <property type="match status" value="1"/>
</dbReference>
<dbReference type="AlphaFoldDB" id="A0A9P5Z442"/>
<gene>
    <name evidence="2" type="ORF">BDN70DRAFT_877823</name>
</gene>
<dbReference type="OrthoDB" id="2909228at2759"/>
<dbReference type="SUPFAM" id="SSF52047">
    <property type="entry name" value="RNI-like"/>
    <property type="match status" value="1"/>
</dbReference>
<keyword evidence="3" id="KW-1185">Reference proteome</keyword>
<reference evidence="2" key="1">
    <citation type="submission" date="2020-11" db="EMBL/GenBank/DDBJ databases">
        <authorList>
            <consortium name="DOE Joint Genome Institute"/>
            <person name="Ahrendt S."/>
            <person name="Riley R."/>
            <person name="Andreopoulos W."/>
            <person name="Labutti K."/>
            <person name="Pangilinan J."/>
            <person name="Ruiz-Duenas F.J."/>
            <person name="Barrasa J.M."/>
            <person name="Sanchez-Garcia M."/>
            <person name="Camarero S."/>
            <person name="Miyauchi S."/>
            <person name="Serrano A."/>
            <person name="Linde D."/>
            <person name="Babiker R."/>
            <person name="Drula E."/>
            <person name="Ayuso-Fernandez I."/>
            <person name="Pacheco R."/>
            <person name="Padilla G."/>
            <person name="Ferreira P."/>
            <person name="Barriuso J."/>
            <person name="Kellner H."/>
            <person name="Castanera R."/>
            <person name="Alfaro M."/>
            <person name="Ramirez L."/>
            <person name="Pisabarro A.G."/>
            <person name="Kuo A."/>
            <person name="Tritt A."/>
            <person name="Lipzen A."/>
            <person name="He G."/>
            <person name="Yan M."/>
            <person name="Ng V."/>
            <person name="Cullen D."/>
            <person name="Martin F."/>
            <person name="Rosso M.-N."/>
            <person name="Henrissat B."/>
            <person name="Hibbett D."/>
            <person name="Martinez A.T."/>
            <person name="Grigoriev I.V."/>
        </authorList>
    </citation>
    <scope>NUCLEOTIDE SEQUENCE</scope>
    <source>
        <strain evidence="2">CIRM-BRFM 674</strain>
    </source>
</reference>
<dbReference type="EMBL" id="MU155197">
    <property type="protein sequence ID" value="KAF9480313.1"/>
    <property type="molecule type" value="Genomic_DNA"/>
</dbReference>
<dbReference type="Gene3D" id="1.20.1280.50">
    <property type="match status" value="1"/>
</dbReference>
<protein>
    <recommendedName>
        <fullName evidence="4">F-box domain-containing protein</fullName>
    </recommendedName>
</protein>
<evidence type="ECO:0000313" key="3">
    <source>
        <dbReference type="Proteomes" id="UP000807469"/>
    </source>
</evidence>
<dbReference type="InterPro" id="IPR036047">
    <property type="entry name" value="F-box-like_dom_sf"/>
</dbReference>
<comment type="caution">
    <text evidence="2">The sequence shown here is derived from an EMBL/GenBank/DDBJ whole genome shotgun (WGS) entry which is preliminary data.</text>
</comment>
<dbReference type="InterPro" id="IPR032675">
    <property type="entry name" value="LRR_dom_sf"/>
</dbReference>
<organism evidence="2 3">
    <name type="scientific">Pholiota conissans</name>
    <dbReference type="NCBI Taxonomy" id="109636"/>
    <lineage>
        <taxon>Eukaryota</taxon>
        <taxon>Fungi</taxon>
        <taxon>Dikarya</taxon>
        <taxon>Basidiomycota</taxon>
        <taxon>Agaricomycotina</taxon>
        <taxon>Agaricomycetes</taxon>
        <taxon>Agaricomycetidae</taxon>
        <taxon>Agaricales</taxon>
        <taxon>Agaricineae</taxon>
        <taxon>Strophariaceae</taxon>
        <taxon>Pholiota</taxon>
    </lineage>
</organism>
<keyword evidence="1" id="KW-0175">Coiled coil</keyword>
<proteinExistence type="predicted"/>
<evidence type="ECO:0000313" key="2">
    <source>
        <dbReference type="EMBL" id="KAF9480313.1"/>
    </source>
</evidence>
<feature type="coiled-coil region" evidence="1">
    <location>
        <begin position="42"/>
        <end position="69"/>
    </location>
</feature>
<name>A0A9P5Z442_9AGAR</name>
<evidence type="ECO:0008006" key="4">
    <source>
        <dbReference type="Google" id="ProtNLM"/>
    </source>
</evidence>
<dbReference type="Gene3D" id="3.80.10.10">
    <property type="entry name" value="Ribonuclease Inhibitor"/>
    <property type="match status" value="1"/>
</dbReference>
<dbReference type="Proteomes" id="UP000807469">
    <property type="component" value="Unassembled WGS sequence"/>
</dbReference>
<sequence>MNEPNIFLDCCNLLADVEYQCDREGPNACDTCRKLFDIQDKIAETRLLLAGLKRESQKLSEQANHHHDRLIHRLPPEITSNIFEFCIPDNIMDLKFGDPDKPVPEYTVSAPLVLSAVCRKWRAIAHSTPQIWRAIPLICPPNSYSDNEPLFKDTLVEEWIGRSGRLPLSINFYSSTSEKVFWTEDGPDSTIQAVVKTIEVLNSVSHRWLNLRYSGSNSLLSYFSSDEQDLPQLRTLDVSLDNDDPNHGPGSIGLNFKATNLKSLSTSGAQRVSTSYLDWNRLTELTMDFSPLSDCFQALQLAPSLAMCVFRCCTASASVSFFDDTPPPENPITHPKIQHLQIAGYDSSLYRNVFDRLSCPSLKSVILGDTDFGSHQTLDSRPVVEFLKRSGCSLETLIFIDTCISDPNIAALFEATPTLQSLSIRYSYYFNFPPETFLDCLAESSLVNGRREPRYLPCLSSLTLEGDNFHDCTPLLNIFGPHTPQSTECHRHALKSITVSLSDRDHLASIYMDEKILETILYLRVSCGVKWAIKGVYNTDRPVNILHAAVTDLYSEADSP</sequence>